<keyword evidence="4 8" id="KW-0032">Aminotransferase</keyword>
<comment type="cofactor">
    <cofactor evidence="1 8">
        <name>pyridoxal 5'-phosphate</name>
        <dbReference type="ChEBI" id="CHEBI:597326"/>
    </cofactor>
</comment>
<proteinExistence type="inferred from homology"/>
<keyword evidence="6" id="KW-0663">Pyridoxal phosphate</keyword>
<dbReference type="GO" id="GO:0006520">
    <property type="term" value="P:amino acid metabolic process"/>
    <property type="evidence" value="ECO:0007669"/>
    <property type="project" value="InterPro"/>
</dbReference>
<dbReference type="InterPro" id="IPR050596">
    <property type="entry name" value="AspAT/PAT-like"/>
</dbReference>
<dbReference type="GO" id="GO:0004069">
    <property type="term" value="F:L-aspartate:2-oxoglutarate aminotransferase activity"/>
    <property type="evidence" value="ECO:0007669"/>
    <property type="project" value="UniProtKB-EC"/>
</dbReference>
<keyword evidence="5 8" id="KW-0808">Transferase</keyword>
<evidence type="ECO:0000256" key="7">
    <source>
        <dbReference type="ARBA" id="ARBA00049185"/>
    </source>
</evidence>
<dbReference type="RefSeq" id="WP_282584434.1">
    <property type="nucleotide sequence ID" value="NZ_JAMOIM010000004.1"/>
</dbReference>
<evidence type="ECO:0000313" key="11">
    <source>
        <dbReference type="Proteomes" id="UP001165667"/>
    </source>
</evidence>
<evidence type="ECO:0000256" key="6">
    <source>
        <dbReference type="ARBA" id="ARBA00022898"/>
    </source>
</evidence>
<dbReference type="InterPro" id="IPR004839">
    <property type="entry name" value="Aminotransferase_I/II_large"/>
</dbReference>
<evidence type="ECO:0000256" key="4">
    <source>
        <dbReference type="ARBA" id="ARBA00022576"/>
    </source>
</evidence>
<comment type="similarity">
    <text evidence="2 8">Belongs to the class-I pyridoxal-phosphate-dependent aminotransferase family.</text>
</comment>
<organism evidence="10 11">
    <name type="scientific">Lichenifustis flavocetrariae</name>
    <dbReference type="NCBI Taxonomy" id="2949735"/>
    <lineage>
        <taxon>Bacteria</taxon>
        <taxon>Pseudomonadati</taxon>
        <taxon>Pseudomonadota</taxon>
        <taxon>Alphaproteobacteria</taxon>
        <taxon>Hyphomicrobiales</taxon>
        <taxon>Lichenihabitantaceae</taxon>
        <taxon>Lichenifustis</taxon>
    </lineage>
</organism>
<dbReference type="Gene3D" id="3.40.640.10">
    <property type="entry name" value="Type I PLP-dependent aspartate aminotransferase-like (Major domain)"/>
    <property type="match status" value="1"/>
</dbReference>
<dbReference type="Pfam" id="PF00155">
    <property type="entry name" value="Aminotran_1_2"/>
    <property type="match status" value="1"/>
</dbReference>
<accession>A0AA41YVI6</accession>
<gene>
    <name evidence="10" type="ORF">M8523_08625</name>
</gene>
<reference evidence="10" key="1">
    <citation type="submission" date="2022-05" db="EMBL/GenBank/DDBJ databases">
        <authorList>
            <person name="Pankratov T."/>
        </authorList>
    </citation>
    <scope>NUCLEOTIDE SEQUENCE</scope>
    <source>
        <strain evidence="10">BP6-180914</strain>
    </source>
</reference>
<comment type="catalytic activity">
    <reaction evidence="7">
        <text>L-aspartate + 2-oxoglutarate = oxaloacetate + L-glutamate</text>
        <dbReference type="Rhea" id="RHEA:21824"/>
        <dbReference type="ChEBI" id="CHEBI:16452"/>
        <dbReference type="ChEBI" id="CHEBI:16810"/>
        <dbReference type="ChEBI" id="CHEBI:29985"/>
        <dbReference type="ChEBI" id="CHEBI:29991"/>
        <dbReference type="EC" id="2.6.1.1"/>
    </reaction>
</comment>
<dbReference type="SUPFAM" id="SSF53383">
    <property type="entry name" value="PLP-dependent transferases"/>
    <property type="match status" value="1"/>
</dbReference>
<comment type="subunit">
    <text evidence="3">Homodimer.</text>
</comment>
<keyword evidence="11" id="KW-1185">Reference proteome</keyword>
<evidence type="ECO:0000256" key="8">
    <source>
        <dbReference type="RuleBase" id="RU000481"/>
    </source>
</evidence>
<evidence type="ECO:0000256" key="5">
    <source>
        <dbReference type="ARBA" id="ARBA00022679"/>
    </source>
</evidence>
<dbReference type="GO" id="GO:0030170">
    <property type="term" value="F:pyridoxal phosphate binding"/>
    <property type="evidence" value="ECO:0007669"/>
    <property type="project" value="InterPro"/>
</dbReference>
<dbReference type="InterPro" id="IPR015421">
    <property type="entry name" value="PyrdxlP-dep_Trfase_major"/>
</dbReference>
<dbReference type="PANTHER" id="PTHR46383:SF1">
    <property type="entry name" value="ASPARTATE AMINOTRANSFERASE"/>
    <property type="match status" value="1"/>
</dbReference>
<dbReference type="EMBL" id="JAMOIM010000004">
    <property type="protein sequence ID" value="MCW6508085.1"/>
    <property type="molecule type" value="Genomic_DNA"/>
</dbReference>
<evidence type="ECO:0000256" key="1">
    <source>
        <dbReference type="ARBA" id="ARBA00001933"/>
    </source>
</evidence>
<dbReference type="FunFam" id="3.40.640.10:FF:000033">
    <property type="entry name" value="Aspartate aminotransferase"/>
    <property type="match status" value="1"/>
</dbReference>
<evidence type="ECO:0000313" key="10">
    <source>
        <dbReference type="EMBL" id="MCW6508085.1"/>
    </source>
</evidence>
<dbReference type="Gene3D" id="3.90.1150.10">
    <property type="entry name" value="Aspartate Aminotransferase, domain 1"/>
    <property type="match status" value="1"/>
</dbReference>
<comment type="caution">
    <text evidence="10">The sequence shown here is derived from an EMBL/GenBank/DDBJ whole genome shotgun (WGS) entry which is preliminary data.</text>
</comment>
<dbReference type="PROSITE" id="PS00105">
    <property type="entry name" value="AA_TRANSFER_CLASS_1"/>
    <property type="match status" value="1"/>
</dbReference>
<dbReference type="PANTHER" id="PTHR46383">
    <property type="entry name" value="ASPARTATE AMINOTRANSFERASE"/>
    <property type="match status" value="1"/>
</dbReference>
<feature type="domain" description="Aminotransferase class I/classII large" evidence="9">
    <location>
        <begin position="32"/>
        <end position="392"/>
    </location>
</feature>
<evidence type="ECO:0000256" key="3">
    <source>
        <dbReference type="ARBA" id="ARBA00011738"/>
    </source>
</evidence>
<protein>
    <recommendedName>
        <fullName evidence="8">Aminotransferase</fullName>
        <ecNumber evidence="8">2.6.1.-</ecNumber>
    </recommendedName>
</protein>
<name>A0AA41YVI6_9HYPH</name>
<sequence>MAFISDTLARVKPSATIAVTQKARDLKAQGRDIISLSVGEPDFDTPDNIKNAAIEAIRRGETKYTPVSGIVPLREAIAKKFKRENGLDYKPSQTIVGTGGKQVLYNAFLASLNPGDEVVIPAPFWVSYPDMVLLNGGTPVIVQTSQQHAFKLRPEDLDRAITPKTKWVLLNSPSNPSGAAYSRAEMKALTDVLVRYPHVWVLTDDIYEHLVYGDFEFVTPAQVEPNLMERTLTMNGVSKSYAMTGWRIGFAAGPETLIKAMDMVQGQQTSGACSIAQWASVEALNGPQDFIPKSRKAFEERRDLVVSMLNQAKLLEVHKPEGAFYVYPSCAAAIGMTAPSGKVITSDEDFVTELLDQEGVAAVHGSAFGTGPNFRISYATSNALLEDACGKIQRFTASLR</sequence>
<dbReference type="InterPro" id="IPR004838">
    <property type="entry name" value="NHTrfase_class1_PyrdxlP-BS"/>
</dbReference>
<dbReference type="InterPro" id="IPR015424">
    <property type="entry name" value="PyrdxlP-dep_Trfase"/>
</dbReference>
<dbReference type="AlphaFoldDB" id="A0AA41YVI6"/>
<evidence type="ECO:0000256" key="2">
    <source>
        <dbReference type="ARBA" id="ARBA00007441"/>
    </source>
</evidence>
<dbReference type="Proteomes" id="UP001165667">
    <property type="component" value="Unassembled WGS sequence"/>
</dbReference>
<dbReference type="CDD" id="cd00609">
    <property type="entry name" value="AAT_like"/>
    <property type="match status" value="1"/>
</dbReference>
<dbReference type="InterPro" id="IPR015422">
    <property type="entry name" value="PyrdxlP-dep_Trfase_small"/>
</dbReference>
<evidence type="ECO:0000259" key="9">
    <source>
        <dbReference type="Pfam" id="PF00155"/>
    </source>
</evidence>
<dbReference type="EC" id="2.6.1.-" evidence="8"/>